<dbReference type="PANTHER" id="PTHR23028:SF53">
    <property type="entry name" value="ACYL_TRANSF_3 DOMAIN-CONTAINING PROTEIN"/>
    <property type="match status" value="1"/>
</dbReference>
<evidence type="ECO:0000259" key="3">
    <source>
        <dbReference type="Pfam" id="PF19040"/>
    </source>
</evidence>
<feature type="transmembrane region" description="Helical" evidence="1">
    <location>
        <begin position="347"/>
        <end position="368"/>
    </location>
</feature>
<dbReference type="InterPro" id="IPR043968">
    <property type="entry name" value="SGNH"/>
</dbReference>
<dbReference type="eggNOG" id="COG1835">
    <property type="taxonomic scope" value="Bacteria"/>
</dbReference>
<evidence type="ECO:0000259" key="2">
    <source>
        <dbReference type="Pfam" id="PF01757"/>
    </source>
</evidence>
<feature type="domain" description="Acyltransferase 3" evidence="2">
    <location>
        <begin position="11"/>
        <end position="331"/>
    </location>
</feature>
<feature type="transmembrane region" description="Helical" evidence="1">
    <location>
        <begin position="194"/>
        <end position="215"/>
    </location>
</feature>
<evidence type="ECO:0000313" key="5">
    <source>
        <dbReference type="Proteomes" id="UP000000683"/>
    </source>
</evidence>
<dbReference type="InterPro" id="IPR002656">
    <property type="entry name" value="Acyl_transf_3_dom"/>
</dbReference>
<dbReference type="Pfam" id="PF01757">
    <property type="entry name" value="Acyl_transf_3"/>
    <property type="match status" value="1"/>
</dbReference>
<gene>
    <name evidence="4" type="ordered locus">ambt_03615</name>
</gene>
<dbReference type="InterPro" id="IPR050879">
    <property type="entry name" value="Acyltransferase_3"/>
</dbReference>
<keyword evidence="1" id="KW-0472">Membrane</keyword>
<feature type="domain" description="SGNH" evidence="3">
    <location>
        <begin position="401"/>
        <end position="646"/>
    </location>
</feature>
<keyword evidence="1" id="KW-1133">Transmembrane helix</keyword>
<feature type="transmembrane region" description="Helical" evidence="1">
    <location>
        <begin position="312"/>
        <end position="335"/>
    </location>
</feature>
<dbReference type="HOGENOM" id="CLU_005679_10_2_6"/>
<evidence type="ECO:0000256" key="1">
    <source>
        <dbReference type="SAM" id="Phobius"/>
    </source>
</evidence>
<dbReference type="GO" id="GO:0009103">
    <property type="term" value="P:lipopolysaccharide biosynthetic process"/>
    <property type="evidence" value="ECO:0007669"/>
    <property type="project" value="TreeGrafter"/>
</dbReference>
<organism evidence="4 5">
    <name type="scientific">Alteromonas naphthalenivorans</name>
    <dbReference type="NCBI Taxonomy" id="715451"/>
    <lineage>
        <taxon>Bacteria</taxon>
        <taxon>Pseudomonadati</taxon>
        <taxon>Pseudomonadota</taxon>
        <taxon>Gammaproteobacteria</taxon>
        <taxon>Alteromonadales</taxon>
        <taxon>Alteromonadaceae</taxon>
        <taxon>Alteromonas/Salinimonas group</taxon>
        <taxon>Alteromonas</taxon>
    </lineage>
</organism>
<keyword evidence="1" id="KW-0812">Transmembrane</keyword>
<proteinExistence type="predicted"/>
<dbReference type="PANTHER" id="PTHR23028">
    <property type="entry name" value="ACETYLTRANSFERASE"/>
    <property type="match status" value="1"/>
</dbReference>
<dbReference type="Pfam" id="PF19040">
    <property type="entry name" value="SGNH"/>
    <property type="match status" value="1"/>
</dbReference>
<sequence length="651" mass="73849">MKAMQHCYREDVDGLRAIAVILVILAHFKAPFFEGGFIGVDVFFVISGFVISKLILTQRSNETFSLTSFYIKRVKRLAPALLVMVYLTLIVFGFILSPLDLIKSIEGSLWISAYLANFFHWLNYGGYFSESASSAPFLHTWSLAIEEQFYLLWPLLFLALHREGSHKLLLVVVSLFVAISAFVSELSLNFTFGASYYLLPTRAFELGIGCIVGIVGPRVLRNRLLADFVSLGSLTGLFVFAVVYDETTRFPGLNALYVCILTAIFISQYNNKSLGYRLLCLPIFQSIGKMSYSIYLWHWPVITWVNYRYENVGLYLVSTATVLTLLLGYLSWRFVENSVRHNKKISNTLSISLFIIAPLIFSIALYQLSIISNGFPQRFSERVEILESSRVIKSNELRGKCHSALKSYNSLPREDCLIGDKDGEKRGLLIGDSHANHLVGFIDVLGKKANISTTDYTLDQCVPLFGLQWGTSYSRAQACKMRNELAEEYIIEHKPDVVYMGGSWPNFGSESILIDGVIIDDVDTKYQYFKQKLHDTLNSILQHSSKVVLFKDTAFYSQIKPSCPIKKAMYSLSTTCEIPYLENEMMADIFNEISAKFSTQELEIIDTKEFYCNGEFCNLAIENTLVYIDEDHITYEASKLFGTLYLKSNSR</sequence>
<dbReference type="AlphaFoldDB" id="F5ZC35"/>
<keyword evidence="5" id="KW-1185">Reference proteome</keyword>
<feature type="transmembrane region" description="Helical" evidence="1">
    <location>
        <begin position="36"/>
        <end position="56"/>
    </location>
</feature>
<accession>F5ZC35</accession>
<dbReference type="Proteomes" id="UP000000683">
    <property type="component" value="Chromosome"/>
</dbReference>
<dbReference type="KEGG" id="alt:ambt_03615"/>
<dbReference type="GO" id="GO:0016747">
    <property type="term" value="F:acyltransferase activity, transferring groups other than amino-acyl groups"/>
    <property type="evidence" value="ECO:0007669"/>
    <property type="project" value="InterPro"/>
</dbReference>
<feature type="transmembrane region" description="Helical" evidence="1">
    <location>
        <begin position="12"/>
        <end position="30"/>
    </location>
</feature>
<feature type="transmembrane region" description="Helical" evidence="1">
    <location>
        <begin position="224"/>
        <end position="244"/>
    </location>
</feature>
<name>F5ZC35_ALTNA</name>
<protein>
    <submittedName>
        <fullName evidence="4">Acetyltransferase</fullName>
    </submittedName>
</protein>
<dbReference type="GO" id="GO:0016020">
    <property type="term" value="C:membrane"/>
    <property type="evidence" value="ECO:0007669"/>
    <property type="project" value="TreeGrafter"/>
</dbReference>
<reference evidence="4 5" key="1">
    <citation type="journal article" date="2011" name="J. Bacteriol.">
        <title>Complete genome sequence of the polycyclic aromatic hydrocarbon-degrading bacterium Alteromonas sp. strain SN2.</title>
        <authorList>
            <person name="Jin H.M."/>
            <person name="Jeong H."/>
            <person name="Moon E.J."/>
            <person name="Math R.K."/>
            <person name="Lee K."/>
            <person name="Kim H.J."/>
            <person name="Jeon C.O."/>
            <person name="Oh T.K."/>
            <person name="Kim J.F."/>
        </authorList>
    </citation>
    <scope>NUCLEOTIDE SEQUENCE [LARGE SCALE GENOMIC DNA]</scope>
    <source>
        <strain evidence="5">JCM 17741 / KACC 18427 / KCTC 11700BP / SN2</strain>
    </source>
</reference>
<feature type="transmembrane region" description="Helical" evidence="1">
    <location>
        <begin position="77"/>
        <end position="96"/>
    </location>
</feature>
<feature type="transmembrane region" description="Helical" evidence="1">
    <location>
        <begin position="250"/>
        <end position="266"/>
    </location>
</feature>
<evidence type="ECO:0000313" key="4">
    <source>
        <dbReference type="EMBL" id="AEF02273.1"/>
    </source>
</evidence>
<dbReference type="EMBL" id="CP002339">
    <property type="protein sequence ID" value="AEF02273.1"/>
    <property type="molecule type" value="Genomic_DNA"/>
</dbReference>
<feature type="transmembrane region" description="Helical" evidence="1">
    <location>
        <begin position="168"/>
        <end position="188"/>
    </location>
</feature>